<feature type="domain" description="GGDEF" evidence="2">
    <location>
        <begin position="1"/>
        <end position="113"/>
    </location>
</feature>
<evidence type="ECO:0000259" key="1">
    <source>
        <dbReference type="PROSITE" id="PS50883"/>
    </source>
</evidence>
<gene>
    <name evidence="3" type="ORF">BOW52_05430</name>
</gene>
<feature type="domain" description="EAL" evidence="1">
    <location>
        <begin position="122"/>
        <end position="376"/>
    </location>
</feature>
<dbReference type="InterPro" id="IPR035919">
    <property type="entry name" value="EAL_sf"/>
</dbReference>
<evidence type="ECO:0008006" key="5">
    <source>
        <dbReference type="Google" id="ProtNLM"/>
    </source>
</evidence>
<organism evidence="3 4">
    <name type="scientific">Solemya elarraichensis gill symbiont</name>
    <dbReference type="NCBI Taxonomy" id="1918949"/>
    <lineage>
        <taxon>Bacteria</taxon>
        <taxon>Pseudomonadati</taxon>
        <taxon>Pseudomonadota</taxon>
        <taxon>Gammaproteobacteria</taxon>
        <taxon>sulfur-oxidizing symbionts</taxon>
    </lineage>
</organism>
<feature type="non-terminal residue" evidence="3">
    <location>
        <position position="1"/>
    </location>
</feature>
<dbReference type="PANTHER" id="PTHR33121">
    <property type="entry name" value="CYCLIC DI-GMP PHOSPHODIESTERASE PDEF"/>
    <property type="match status" value="1"/>
</dbReference>
<proteinExistence type="predicted"/>
<keyword evidence="4" id="KW-1185">Reference proteome</keyword>
<dbReference type="SUPFAM" id="SSF55073">
    <property type="entry name" value="Nucleotide cyclase"/>
    <property type="match status" value="1"/>
</dbReference>
<dbReference type="SMART" id="SM00052">
    <property type="entry name" value="EAL"/>
    <property type="match status" value="1"/>
</dbReference>
<dbReference type="Gene3D" id="3.30.70.270">
    <property type="match status" value="1"/>
</dbReference>
<dbReference type="Proteomes" id="UP000190198">
    <property type="component" value="Unassembled WGS sequence"/>
</dbReference>
<dbReference type="InterPro" id="IPR001633">
    <property type="entry name" value="EAL_dom"/>
</dbReference>
<accession>A0A1T2L715</accession>
<comment type="caution">
    <text evidence="3">The sequence shown here is derived from an EMBL/GenBank/DDBJ whole genome shotgun (WGS) entry which is preliminary data.</text>
</comment>
<dbReference type="InterPro" id="IPR050706">
    <property type="entry name" value="Cyclic-di-GMP_PDE-like"/>
</dbReference>
<dbReference type="RefSeq" id="WP_135568075.1">
    <property type="nucleotide sequence ID" value="NZ_MPRK01000078.1"/>
</dbReference>
<dbReference type="InterPro" id="IPR029787">
    <property type="entry name" value="Nucleotide_cyclase"/>
</dbReference>
<evidence type="ECO:0000313" key="3">
    <source>
        <dbReference type="EMBL" id="OOZ40736.1"/>
    </source>
</evidence>
<sequence>LWRWRTSEKQSRLVATGDYAPSILSPWRAADEFVVLLSDLEHPADAGAVAQRILEQFDGGFEAGGLVHPIYASIGIAVAQNESGEESTLLRDAEIAMNEAKRAGGNTFQFFTDEISPIVHRSQKIESGLSEAIESKSFHLVYMPIYDCQTLNIVGIEALLRSNHPSLEGIGPDEFIPVAEAKGRIKWLDAWVLENALQELTSLQQLGFDGVLCVNMSGAELHTDKYPGIVANTLKKHDIDPKYLEIEITETALVADNVKSVEILRRLRELGLTLSLDDFGTGYTAFSQLINYPINSLKIDRSFVAGIFSKDDTRRKMVEIILNLAEIYKLRIVAEGVETREQFEYLKNIGCHQAQGYLFSKPLPASELVLLLEKQEHSEAI</sequence>
<dbReference type="EMBL" id="MPRK01000078">
    <property type="protein sequence ID" value="OOZ40736.1"/>
    <property type="molecule type" value="Genomic_DNA"/>
</dbReference>
<dbReference type="PROSITE" id="PS50883">
    <property type="entry name" value="EAL"/>
    <property type="match status" value="1"/>
</dbReference>
<dbReference type="InterPro" id="IPR043128">
    <property type="entry name" value="Rev_trsase/Diguanyl_cyclase"/>
</dbReference>
<dbReference type="Pfam" id="PF00990">
    <property type="entry name" value="GGDEF"/>
    <property type="match status" value="1"/>
</dbReference>
<dbReference type="PROSITE" id="PS50887">
    <property type="entry name" value="GGDEF"/>
    <property type="match status" value="1"/>
</dbReference>
<dbReference type="InterPro" id="IPR000160">
    <property type="entry name" value="GGDEF_dom"/>
</dbReference>
<dbReference type="SUPFAM" id="SSF141868">
    <property type="entry name" value="EAL domain-like"/>
    <property type="match status" value="1"/>
</dbReference>
<dbReference type="PANTHER" id="PTHR33121:SF71">
    <property type="entry name" value="OXYGEN SENSOR PROTEIN DOSP"/>
    <property type="match status" value="1"/>
</dbReference>
<dbReference type="OrthoDB" id="9804951at2"/>
<dbReference type="Gene3D" id="3.20.20.450">
    <property type="entry name" value="EAL domain"/>
    <property type="match status" value="1"/>
</dbReference>
<evidence type="ECO:0000259" key="2">
    <source>
        <dbReference type="PROSITE" id="PS50887"/>
    </source>
</evidence>
<dbReference type="AlphaFoldDB" id="A0A1T2L715"/>
<name>A0A1T2L715_9GAMM</name>
<dbReference type="CDD" id="cd01948">
    <property type="entry name" value="EAL"/>
    <property type="match status" value="1"/>
</dbReference>
<dbReference type="SMART" id="SM00267">
    <property type="entry name" value="GGDEF"/>
    <property type="match status" value="1"/>
</dbReference>
<reference evidence="3 4" key="1">
    <citation type="submission" date="2016-11" db="EMBL/GenBank/DDBJ databases">
        <title>Mixed transmission modes and dynamic genome evolution in an obligate animal-bacterial symbiosis.</title>
        <authorList>
            <person name="Russell S.L."/>
            <person name="Corbett-Detig R.B."/>
            <person name="Cavanaugh C.M."/>
        </authorList>
    </citation>
    <scope>NUCLEOTIDE SEQUENCE [LARGE SCALE GENOMIC DNA]</scope>
    <source>
        <strain evidence="3">Sp-SM6</strain>
    </source>
</reference>
<dbReference type="GO" id="GO:0071111">
    <property type="term" value="F:cyclic-guanylate-specific phosphodiesterase activity"/>
    <property type="evidence" value="ECO:0007669"/>
    <property type="project" value="InterPro"/>
</dbReference>
<protein>
    <recommendedName>
        <fullName evidence="5">GGDEF domain-containing protein</fullName>
    </recommendedName>
</protein>
<dbReference type="Pfam" id="PF00563">
    <property type="entry name" value="EAL"/>
    <property type="match status" value="1"/>
</dbReference>
<evidence type="ECO:0000313" key="4">
    <source>
        <dbReference type="Proteomes" id="UP000190198"/>
    </source>
</evidence>